<reference evidence="2 3" key="1">
    <citation type="submission" date="2018-11" db="EMBL/GenBank/DDBJ databases">
        <title>Genome sequencing and assembly of Clostridium tagluense strain A121.</title>
        <authorList>
            <person name="Murakami T."/>
            <person name="Segawa T."/>
            <person name="Shcherbakova V.A."/>
            <person name="Mori H."/>
            <person name="Yoshimura Y."/>
        </authorList>
    </citation>
    <scope>NUCLEOTIDE SEQUENCE [LARGE SCALE GENOMIC DNA]</scope>
    <source>
        <strain evidence="2 3">A121</strain>
    </source>
</reference>
<evidence type="ECO:0000313" key="2">
    <source>
        <dbReference type="EMBL" id="GCD13106.1"/>
    </source>
</evidence>
<organism evidence="2 3">
    <name type="scientific">Clostridium tagluense</name>
    <dbReference type="NCBI Taxonomy" id="360422"/>
    <lineage>
        <taxon>Bacteria</taxon>
        <taxon>Bacillati</taxon>
        <taxon>Bacillota</taxon>
        <taxon>Clostridia</taxon>
        <taxon>Eubacteriales</taxon>
        <taxon>Clostridiaceae</taxon>
        <taxon>Clostridium</taxon>
    </lineage>
</organism>
<keyword evidence="1" id="KW-0175">Coiled coil</keyword>
<feature type="coiled-coil region" evidence="1">
    <location>
        <begin position="87"/>
        <end position="121"/>
    </location>
</feature>
<dbReference type="RefSeq" id="WP_125006355.1">
    <property type="nucleotide sequence ID" value="NZ_BHYK01000058.1"/>
</dbReference>
<keyword evidence="3" id="KW-1185">Reference proteome</keyword>
<dbReference type="EMBL" id="BHYK01000058">
    <property type="protein sequence ID" value="GCD13106.1"/>
    <property type="molecule type" value="Genomic_DNA"/>
</dbReference>
<evidence type="ECO:0000313" key="3">
    <source>
        <dbReference type="Proteomes" id="UP000287872"/>
    </source>
</evidence>
<dbReference type="AlphaFoldDB" id="A0A401UUD5"/>
<protein>
    <submittedName>
        <fullName evidence="2">Uncharacterized protein</fullName>
    </submittedName>
</protein>
<gene>
    <name evidence="2" type="ORF">Ctaglu_47290</name>
</gene>
<name>A0A401UUD5_9CLOT</name>
<dbReference type="Proteomes" id="UP000287872">
    <property type="component" value="Unassembled WGS sequence"/>
</dbReference>
<sequence length="322" mass="37260">MADNNNPFSVRMETDDKEKLIELIQESGKSSKEFMGILMGAYELNKVKMDIPEVAEDINHLEALTNQINNIYVNMAKRIQTIDAAKALQFDKDMEIYKSKIESLKAENQGLNIDKEAMENTLQGSFNISDELKKQVKQLSEITDSNKALIQEYKEKNDTLTGLVTEYKGFKNENETIKCLLADSQARNIDLGNKIISKDIEIDTLKTKLEAVAVEAQKEVNRTSELKEFENEKTLLAMHTLESKMEATVIECQKEVARTVEQKEFEKEKALLQQEKAFNKKMQEQQEESNKKILEYQRQAEEFIREMQMPRQNQSKKTEIKR</sequence>
<proteinExistence type="predicted"/>
<dbReference type="OrthoDB" id="1902246at2"/>
<feature type="coiled-coil region" evidence="1">
    <location>
        <begin position="268"/>
        <end position="306"/>
    </location>
</feature>
<comment type="caution">
    <text evidence="2">The sequence shown here is derived from an EMBL/GenBank/DDBJ whole genome shotgun (WGS) entry which is preliminary data.</text>
</comment>
<accession>A0A401UUD5</accession>
<evidence type="ECO:0000256" key="1">
    <source>
        <dbReference type="SAM" id="Coils"/>
    </source>
</evidence>